<dbReference type="InterPro" id="IPR029028">
    <property type="entry name" value="Alpha/beta_knot_MTases"/>
</dbReference>
<evidence type="ECO:0000256" key="2">
    <source>
        <dbReference type="ARBA" id="ARBA00022603"/>
    </source>
</evidence>
<keyword evidence="6" id="KW-1185">Reference proteome</keyword>
<comment type="similarity">
    <text evidence="1">Belongs to the class IV-like SAM-binding methyltransferase superfamily. RNA methyltransferase TrmH family.</text>
</comment>
<dbReference type="PANTHER" id="PTHR43191:SF2">
    <property type="entry name" value="RRNA METHYLTRANSFERASE 3, MITOCHONDRIAL"/>
    <property type="match status" value="1"/>
</dbReference>
<dbReference type="SMART" id="SM00967">
    <property type="entry name" value="SpoU_sub_bind"/>
    <property type="match status" value="1"/>
</dbReference>
<proteinExistence type="inferred from homology"/>
<accession>A0A5K7X7X5</accession>
<protein>
    <submittedName>
        <fullName evidence="5">SpoU rRNA methylase family protein</fullName>
    </submittedName>
</protein>
<dbReference type="AlphaFoldDB" id="A0A5K7X7X5"/>
<dbReference type="InterPro" id="IPR001537">
    <property type="entry name" value="SpoU_MeTrfase"/>
</dbReference>
<dbReference type="RefSeq" id="WP_152096767.1">
    <property type="nucleotide sequence ID" value="NZ_AP021861.1"/>
</dbReference>
<dbReference type="GO" id="GO:0003723">
    <property type="term" value="F:RNA binding"/>
    <property type="evidence" value="ECO:0007669"/>
    <property type="project" value="InterPro"/>
</dbReference>
<dbReference type="Pfam" id="PF22435">
    <property type="entry name" value="MRM3-like_sub_bind"/>
    <property type="match status" value="1"/>
</dbReference>
<name>A0A5K7X7X5_9BACT</name>
<keyword evidence="2 5" id="KW-0489">Methyltransferase</keyword>
<dbReference type="EMBL" id="AP021861">
    <property type="protein sequence ID" value="BBO30416.1"/>
    <property type="molecule type" value="Genomic_DNA"/>
</dbReference>
<dbReference type="SUPFAM" id="SSF55315">
    <property type="entry name" value="L30e-like"/>
    <property type="match status" value="1"/>
</dbReference>
<dbReference type="Gene3D" id="3.40.1280.10">
    <property type="match status" value="1"/>
</dbReference>
<dbReference type="GO" id="GO:0006396">
    <property type="term" value="P:RNA processing"/>
    <property type="evidence" value="ECO:0007669"/>
    <property type="project" value="InterPro"/>
</dbReference>
<dbReference type="KEGG" id="lpav:PLANPX_0028"/>
<reference evidence="6" key="1">
    <citation type="submission" date="2019-10" db="EMBL/GenBank/DDBJ databases">
        <title>Lacipirellula parvula gen. nov., sp. nov., representing a lineage of planctomycetes widespread in freshwater anoxic habitats, and description of the family Lacipirellulaceae.</title>
        <authorList>
            <person name="Dedysh S.N."/>
            <person name="Kulichevskaya I.S."/>
            <person name="Beletsky A.V."/>
            <person name="Rakitin A.L."/>
            <person name="Mardanov A.V."/>
            <person name="Ivanova A.A."/>
            <person name="Saltykova V.X."/>
            <person name="Rijpstra W.I.C."/>
            <person name="Sinninghe Damste J.S."/>
            <person name="Ravin N.V."/>
        </authorList>
    </citation>
    <scope>NUCLEOTIDE SEQUENCE [LARGE SCALE GENOMIC DNA]</scope>
    <source>
        <strain evidence="6">PX69</strain>
    </source>
</reference>
<gene>
    <name evidence="5" type="ORF">PLANPX_0028</name>
</gene>
<dbReference type="PANTHER" id="PTHR43191">
    <property type="entry name" value="RRNA METHYLTRANSFERASE 3"/>
    <property type="match status" value="1"/>
</dbReference>
<dbReference type="InterPro" id="IPR053888">
    <property type="entry name" value="MRM3-like_sub_bind"/>
</dbReference>
<dbReference type="InterPro" id="IPR051259">
    <property type="entry name" value="rRNA_Methyltransferase"/>
</dbReference>
<organism evidence="5 6">
    <name type="scientific">Lacipirellula parvula</name>
    <dbReference type="NCBI Taxonomy" id="2650471"/>
    <lineage>
        <taxon>Bacteria</taxon>
        <taxon>Pseudomonadati</taxon>
        <taxon>Planctomycetota</taxon>
        <taxon>Planctomycetia</taxon>
        <taxon>Pirellulales</taxon>
        <taxon>Lacipirellulaceae</taxon>
        <taxon>Lacipirellula</taxon>
    </lineage>
</organism>
<dbReference type="GO" id="GO:0008173">
    <property type="term" value="F:RNA methyltransferase activity"/>
    <property type="evidence" value="ECO:0007669"/>
    <property type="project" value="InterPro"/>
</dbReference>
<dbReference type="InterPro" id="IPR029026">
    <property type="entry name" value="tRNA_m1G_MTases_N"/>
</dbReference>
<dbReference type="Gene3D" id="3.30.1330.30">
    <property type="match status" value="1"/>
</dbReference>
<feature type="domain" description="RNA 2-O ribose methyltransferase substrate binding" evidence="4">
    <location>
        <begin position="33"/>
        <end position="109"/>
    </location>
</feature>
<evidence type="ECO:0000313" key="6">
    <source>
        <dbReference type="Proteomes" id="UP000326837"/>
    </source>
</evidence>
<dbReference type="SUPFAM" id="SSF75217">
    <property type="entry name" value="alpha/beta knot"/>
    <property type="match status" value="1"/>
</dbReference>
<evidence type="ECO:0000313" key="5">
    <source>
        <dbReference type="EMBL" id="BBO30416.1"/>
    </source>
</evidence>
<evidence type="ECO:0000256" key="1">
    <source>
        <dbReference type="ARBA" id="ARBA00007228"/>
    </source>
</evidence>
<dbReference type="Proteomes" id="UP000326837">
    <property type="component" value="Chromosome"/>
</dbReference>
<evidence type="ECO:0000256" key="3">
    <source>
        <dbReference type="ARBA" id="ARBA00022679"/>
    </source>
</evidence>
<keyword evidence="3" id="KW-0808">Transferase</keyword>
<dbReference type="InterPro" id="IPR013123">
    <property type="entry name" value="SpoU_subst-bd"/>
</dbReference>
<dbReference type="InterPro" id="IPR029064">
    <property type="entry name" value="Ribosomal_eL30-like_sf"/>
</dbReference>
<dbReference type="GO" id="GO:0032259">
    <property type="term" value="P:methylation"/>
    <property type="evidence" value="ECO:0007669"/>
    <property type="project" value="UniProtKB-KW"/>
</dbReference>
<dbReference type="GO" id="GO:0005737">
    <property type="term" value="C:cytoplasm"/>
    <property type="evidence" value="ECO:0007669"/>
    <property type="project" value="UniProtKB-ARBA"/>
</dbReference>
<sequence>MPPQHITSRQNARVKEAAKLRLARQRQQQGRFVIDGSRELLRAISSGIEIVEAFISESRCRDAETQQAAEAVSNSPAAVATVTEEVFEKLCFGERTGGVLAIARTPVRTLAALKLPATPLVAIIEGVEKPGNVGAILRSADGAGVDAVVIADPRTDLFNPNAIRASLGTIFDPNVCTATSAETQAWLRGLQIPAFAARPDATQLYTDVDYRGGAAIVLGSEAEGLTDAWSGDAVTAIGLPMRGIADSLNVSATAVVLFYEAQRQRGFPPGH</sequence>
<evidence type="ECO:0000259" key="4">
    <source>
        <dbReference type="SMART" id="SM00967"/>
    </source>
</evidence>
<dbReference type="Pfam" id="PF00588">
    <property type="entry name" value="SpoU_methylase"/>
    <property type="match status" value="1"/>
</dbReference>